<keyword evidence="5" id="KW-0472">Membrane</keyword>
<dbReference type="Proteomes" id="UP001569428">
    <property type="component" value="Unassembled WGS sequence"/>
</dbReference>
<dbReference type="NCBIfam" id="TIGR04283">
    <property type="entry name" value="glyco_like_mftF"/>
    <property type="match status" value="1"/>
</dbReference>
<evidence type="ECO:0000256" key="2">
    <source>
        <dbReference type="ARBA" id="ARBA00022475"/>
    </source>
</evidence>
<dbReference type="RefSeq" id="WP_371839438.1">
    <property type="nucleotide sequence ID" value="NZ_JBGMEK010000027.1"/>
</dbReference>
<keyword evidence="8" id="KW-1185">Reference proteome</keyword>
<evidence type="ECO:0000256" key="4">
    <source>
        <dbReference type="ARBA" id="ARBA00022679"/>
    </source>
</evidence>
<dbReference type="CDD" id="cd02522">
    <property type="entry name" value="GT_2_like_a"/>
    <property type="match status" value="1"/>
</dbReference>
<accession>A0ABV4P1L3</accession>
<evidence type="ECO:0000313" key="8">
    <source>
        <dbReference type="Proteomes" id="UP001569428"/>
    </source>
</evidence>
<dbReference type="EMBL" id="JBGMEK010000027">
    <property type="protein sequence ID" value="MFA0811830.1"/>
    <property type="molecule type" value="Genomic_DNA"/>
</dbReference>
<gene>
    <name evidence="7" type="ORF">ACCI49_12975</name>
</gene>
<dbReference type="InterPro" id="IPR026461">
    <property type="entry name" value="Trfase_2_rSAM/seldom_assoc"/>
</dbReference>
<dbReference type="PANTHER" id="PTHR43646:SF2">
    <property type="entry name" value="GLYCOSYLTRANSFERASE 2-LIKE DOMAIN-CONTAINING PROTEIN"/>
    <property type="match status" value="1"/>
</dbReference>
<dbReference type="InterPro" id="IPR001173">
    <property type="entry name" value="Glyco_trans_2-like"/>
</dbReference>
<proteinExistence type="predicted"/>
<keyword evidence="2" id="KW-1003">Cell membrane</keyword>
<reference evidence="7 8" key="1">
    <citation type="submission" date="2024-08" db="EMBL/GenBank/DDBJ databases">
        <authorList>
            <person name="Ishaq N."/>
        </authorList>
    </citation>
    <scope>NUCLEOTIDE SEQUENCE [LARGE SCALE GENOMIC DNA]</scope>
    <source>
        <strain evidence="7 8">DSM 18651</strain>
    </source>
</reference>
<dbReference type="Gene3D" id="3.90.550.10">
    <property type="entry name" value="Spore Coat Polysaccharide Biosynthesis Protein SpsA, Chain A"/>
    <property type="match status" value="1"/>
</dbReference>
<evidence type="ECO:0000313" key="7">
    <source>
        <dbReference type="EMBL" id="MFA0811830.1"/>
    </source>
</evidence>
<evidence type="ECO:0000256" key="3">
    <source>
        <dbReference type="ARBA" id="ARBA00022676"/>
    </source>
</evidence>
<organism evidence="7 8">
    <name type="scientific">Microbulbifer epialgicus</name>
    <dbReference type="NCBI Taxonomy" id="393907"/>
    <lineage>
        <taxon>Bacteria</taxon>
        <taxon>Pseudomonadati</taxon>
        <taxon>Pseudomonadota</taxon>
        <taxon>Gammaproteobacteria</taxon>
        <taxon>Cellvibrionales</taxon>
        <taxon>Microbulbiferaceae</taxon>
        <taxon>Microbulbifer</taxon>
    </lineage>
</organism>
<dbReference type="PANTHER" id="PTHR43646">
    <property type="entry name" value="GLYCOSYLTRANSFERASE"/>
    <property type="match status" value="1"/>
</dbReference>
<dbReference type="Pfam" id="PF00535">
    <property type="entry name" value="Glycos_transf_2"/>
    <property type="match status" value="1"/>
</dbReference>
<keyword evidence="4" id="KW-0808">Transferase</keyword>
<comment type="caution">
    <text evidence="7">The sequence shown here is derived from an EMBL/GenBank/DDBJ whole genome shotgun (WGS) entry which is preliminary data.</text>
</comment>
<keyword evidence="3" id="KW-0328">Glycosyltransferase</keyword>
<evidence type="ECO:0000256" key="1">
    <source>
        <dbReference type="ARBA" id="ARBA00004236"/>
    </source>
</evidence>
<comment type="subcellular location">
    <subcellularLocation>
        <location evidence="1">Cell membrane</location>
    </subcellularLocation>
</comment>
<name>A0ABV4P1L3_9GAMM</name>
<feature type="domain" description="Glycosyltransferase 2-like" evidence="6">
    <location>
        <begin position="4"/>
        <end position="151"/>
    </location>
</feature>
<dbReference type="InterPro" id="IPR029044">
    <property type="entry name" value="Nucleotide-diphossugar_trans"/>
</dbReference>
<protein>
    <submittedName>
        <fullName evidence="7">TIGR04283 family arsenosugar biosynthesis glycosyltransferase</fullName>
    </submittedName>
</protein>
<evidence type="ECO:0000259" key="6">
    <source>
        <dbReference type="Pfam" id="PF00535"/>
    </source>
</evidence>
<dbReference type="SUPFAM" id="SSF53448">
    <property type="entry name" value="Nucleotide-diphospho-sugar transferases"/>
    <property type="match status" value="1"/>
</dbReference>
<evidence type="ECO:0000256" key="5">
    <source>
        <dbReference type="ARBA" id="ARBA00023136"/>
    </source>
</evidence>
<sequence length="224" mass="25143">MQYSVVVPLLNEREQLPDLIVQLKELEASTSCEIILVDGGSTDGSVEIATKEGLQVISSLRGRASQMNAGAAVACGNWLLFLHADTRLPQDALSAVASAVAQGAEWGRFNIRIDGESFWFPLISTMINWRSRLSGIATGDQAIFVRRSLFEKIGGFARQPLMEDVELSRQLVKIARPYCLHQKVSTSGRRWQKFGVLRTVLLMWRLRFDYWRGVPAKSLAKRYE</sequence>